<proteinExistence type="predicted"/>
<feature type="compositionally biased region" description="Polar residues" evidence="1">
    <location>
        <begin position="236"/>
        <end position="248"/>
    </location>
</feature>
<dbReference type="Proteomes" id="UP000624279">
    <property type="component" value="Unassembled WGS sequence"/>
</dbReference>
<feature type="transmembrane region" description="Helical" evidence="2">
    <location>
        <begin position="102"/>
        <end position="120"/>
    </location>
</feature>
<feature type="region of interest" description="Disordered" evidence="1">
    <location>
        <begin position="227"/>
        <end position="248"/>
    </location>
</feature>
<name>A0ABR6YA08_9BURK</name>
<keyword evidence="2" id="KW-0472">Membrane</keyword>
<accession>A0ABR6YA08</accession>
<gene>
    <name evidence="3" type="ORF">H8K55_07575</name>
</gene>
<evidence type="ECO:0000313" key="4">
    <source>
        <dbReference type="Proteomes" id="UP000624279"/>
    </source>
</evidence>
<dbReference type="EMBL" id="JACOGA010000006">
    <property type="protein sequence ID" value="MBC3873440.1"/>
    <property type="molecule type" value="Genomic_DNA"/>
</dbReference>
<keyword evidence="2" id="KW-0812">Transmembrane</keyword>
<protein>
    <submittedName>
        <fullName evidence="3">Sterol desaturase family protein</fullName>
    </submittedName>
</protein>
<sequence length="248" mass="29133">MKSFTSDIRAIRLAYWSEYSVLFYAALCLLLLGSAAAQLTWMQLVSLMAYGWLIYLAEEYFSHVTFFHGVMPKGKTAYRFLYRLHHGHHDKPRRIDLLFTPMWYTFPALLLNAICFALVTQDLVRSLALTAGLILGYLMFEWWHLIVHSPVEPGPILRYVRHQHMGHHYWNERRWYTISPPALIFDVIFRTSGHVQQSPRSSNPTTAGLDQEDERLLAAREYYRGNSDWTEDESSIWKQTENETVQER</sequence>
<evidence type="ECO:0000256" key="2">
    <source>
        <dbReference type="SAM" id="Phobius"/>
    </source>
</evidence>
<organism evidence="3 4">
    <name type="scientific">Undibacterium flavidum</name>
    <dbReference type="NCBI Taxonomy" id="2762297"/>
    <lineage>
        <taxon>Bacteria</taxon>
        <taxon>Pseudomonadati</taxon>
        <taxon>Pseudomonadota</taxon>
        <taxon>Betaproteobacteria</taxon>
        <taxon>Burkholderiales</taxon>
        <taxon>Oxalobacteraceae</taxon>
        <taxon>Undibacterium</taxon>
    </lineage>
</organism>
<keyword evidence="4" id="KW-1185">Reference proteome</keyword>
<reference evidence="3 4" key="1">
    <citation type="submission" date="2020-08" db="EMBL/GenBank/DDBJ databases">
        <title>Novel species isolated from subtropical streams in China.</title>
        <authorList>
            <person name="Lu H."/>
        </authorList>
    </citation>
    <scope>NUCLEOTIDE SEQUENCE [LARGE SCALE GENOMIC DNA]</scope>
    <source>
        <strain evidence="3 4">LX15W</strain>
    </source>
</reference>
<feature type="transmembrane region" description="Helical" evidence="2">
    <location>
        <begin position="127"/>
        <end position="145"/>
    </location>
</feature>
<keyword evidence="2" id="KW-1133">Transmembrane helix</keyword>
<comment type="caution">
    <text evidence="3">The sequence shown here is derived from an EMBL/GenBank/DDBJ whole genome shotgun (WGS) entry which is preliminary data.</text>
</comment>
<dbReference type="RefSeq" id="WP_186941480.1">
    <property type="nucleotide sequence ID" value="NZ_JACOGA010000006.1"/>
</dbReference>
<evidence type="ECO:0000256" key="1">
    <source>
        <dbReference type="SAM" id="MobiDB-lite"/>
    </source>
</evidence>
<evidence type="ECO:0000313" key="3">
    <source>
        <dbReference type="EMBL" id="MBC3873440.1"/>
    </source>
</evidence>